<reference evidence="1 2" key="1">
    <citation type="submission" date="2019-09" db="EMBL/GenBank/DDBJ databases">
        <authorList>
            <person name="Ou C."/>
        </authorList>
    </citation>
    <scope>NUCLEOTIDE SEQUENCE [LARGE SCALE GENOMIC DNA]</scope>
    <source>
        <strain evidence="1">S2</strain>
        <tissue evidence="1">Leaf</tissue>
    </source>
</reference>
<name>A0A5N5G9H4_9ROSA</name>
<reference evidence="1 2" key="2">
    <citation type="submission" date="2019-11" db="EMBL/GenBank/DDBJ databases">
        <title>A de novo genome assembly of a pear dwarfing rootstock.</title>
        <authorList>
            <person name="Wang F."/>
            <person name="Wang J."/>
            <person name="Li S."/>
            <person name="Zhang Y."/>
            <person name="Fang M."/>
            <person name="Ma L."/>
            <person name="Zhao Y."/>
            <person name="Jiang S."/>
        </authorList>
    </citation>
    <scope>NUCLEOTIDE SEQUENCE [LARGE SCALE GENOMIC DNA]</scope>
    <source>
        <strain evidence="1">S2</strain>
        <tissue evidence="1">Leaf</tissue>
    </source>
</reference>
<dbReference type="EMBL" id="SMOL01000469">
    <property type="protein sequence ID" value="KAB2612109.1"/>
    <property type="molecule type" value="Genomic_DNA"/>
</dbReference>
<dbReference type="Proteomes" id="UP000327157">
    <property type="component" value="Unassembled WGS sequence"/>
</dbReference>
<dbReference type="AlphaFoldDB" id="A0A5N5G9H4"/>
<accession>A0A5N5G9H4</accession>
<protein>
    <submittedName>
        <fullName evidence="1">Uncharacterized protein</fullName>
    </submittedName>
</protein>
<comment type="caution">
    <text evidence="1">The sequence shown here is derived from an EMBL/GenBank/DDBJ whole genome shotgun (WGS) entry which is preliminary data.</text>
</comment>
<proteinExistence type="predicted"/>
<evidence type="ECO:0000313" key="2">
    <source>
        <dbReference type="Proteomes" id="UP000327157"/>
    </source>
</evidence>
<evidence type="ECO:0000313" key="1">
    <source>
        <dbReference type="EMBL" id="KAB2612109.1"/>
    </source>
</evidence>
<organism evidence="1 2">
    <name type="scientific">Pyrus ussuriensis x Pyrus communis</name>
    <dbReference type="NCBI Taxonomy" id="2448454"/>
    <lineage>
        <taxon>Eukaryota</taxon>
        <taxon>Viridiplantae</taxon>
        <taxon>Streptophyta</taxon>
        <taxon>Embryophyta</taxon>
        <taxon>Tracheophyta</taxon>
        <taxon>Spermatophyta</taxon>
        <taxon>Magnoliopsida</taxon>
        <taxon>eudicotyledons</taxon>
        <taxon>Gunneridae</taxon>
        <taxon>Pentapetalae</taxon>
        <taxon>rosids</taxon>
        <taxon>fabids</taxon>
        <taxon>Rosales</taxon>
        <taxon>Rosaceae</taxon>
        <taxon>Amygdaloideae</taxon>
        <taxon>Maleae</taxon>
        <taxon>Pyrus</taxon>
    </lineage>
</organism>
<sequence>MMSDIELHQQWSSIAHWPTTLVMSFEPITLCDGSFGRRCQTRRTTISTTSTTICWHTSTGSLLNSTSKNWVWRCSHFQELGYKKAKANKINREKKTLLHHSSSRPFLYRIEAGSKFLEIDVFGDIYVLPGDELAKSLHESASQLPPETPIESVDPPEDAGFQILTDTLDQTIRRRLGTYCMGIGNTGWWAHIPFSSFQSKGEVTTLTAKVAGLRTELTLYKI</sequence>
<keyword evidence="2" id="KW-1185">Reference proteome</keyword>
<gene>
    <name evidence="1" type="ORF">D8674_039686</name>
</gene>